<sequence length="107" mass="11514">MEEQVAELDTILARIRARAAALRGLGYRVRFELTDLDESILLDATGGQVTVEPGEGEAATVLRLSSADMEKLIQGRLSPMLAFSTGRLRVEGSKGVALKLASLLDED</sequence>
<feature type="domain" description="SCP2" evidence="1">
    <location>
        <begin position="9"/>
        <end position="105"/>
    </location>
</feature>
<protein>
    <submittedName>
        <fullName evidence="2">SCP2 sterol-binding domain-containing protein</fullName>
    </submittedName>
</protein>
<dbReference type="InterPro" id="IPR003033">
    <property type="entry name" value="SCP2_sterol-bd_dom"/>
</dbReference>
<reference evidence="2" key="1">
    <citation type="submission" date="2022-04" db="EMBL/GenBank/DDBJ databases">
        <title>Roseomonas acroporae sp. nov., isolated from coral Acropora digitifera.</title>
        <authorList>
            <person name="Sun H."/>
        </authorList>
    </citation>
    <scope>NUCLEOTIDE SEQUENCE</scope>
    <source>
        <strain evidence="2">NAR14</strain>
    </source>
</reference>
<dbReference type="EMBL" id="JALPRX010000065">
    <property type="protein sequence ID" value="MCK8785715.1"/>
    <property type="molecule type" value="Genomic_DNA"/>
</dbReference>
<accession>A0A9X2BY77</accession>
<organism evidence="2 3">
    <name type="scientific">Roseomonas acroporae</name>
    <dbReference type="NCBI Taxonomy" id="2937791"/>
    <lineage>
        <taxon>Bacteria</taxon>
        <taxon>Pseudomonadati</taxon>
        <taxon>Pseudomonadota</taxon>
        <taxon>Alphaproteobacteria</taxon>
        <taxon>Acetobacterales</taxon>
        <taxon>Roseomonadaceae</taxon>
        <taxon>Roseomonas</taxon>
    </lineage>
</organism>
<gene>
    <name evidence="2" type="ORF">M0638_15120</name>
</gene>
<dbReference type="Proteomes" id="UP001139516">
    <property type="component" value="Unassembled WGS sequence"/>
</dbReference>
<evidence type="ECO:0000313" key="2">
    <source>
        <dbReference type="EMBL" id="MCK8785715.1"/>
    </source>
</evidence>
<dbReference type="InterPro" id="IPR036527">
    <property type="entry name" value="SCP2_sterol-bd_dom_sf"/>
</dbReference>
<comment type="caution">
    <text evidence="2">The sequence shown here is derived from an EMBL/GenBank/DDBJ whole genome shotgun (WGS) entry which is preliminary data.</text>
</comment>
<proteinExistence type="predicted"/>
<dbReference type="SUPFAM" id="SSF55718">
    <property type="entry name" value="SCP-like"/>
    <property type="match status" value="1"/>
</dbReference>
<dbReference type="Pfam" id="PF02036">
    <property type="entry name" value="SCP2"/>
    <property type="match status" value="1"/>
</dbReference>
<dbReference type="RefSeq" id="WP_248667831.1">
    <property type="nucleotide sequence ID" value="NZ_JALPRX010000065.1"/>
</dbReference>
<evidence type="ECO:0000259" key="1">
    <source>
        <dbReference type="Pfam" id="PF02036"/>
    </source>
</evidence>
<keyword evidence="3" id="KW-1185">Reference proteome</keyword>
<dbReference type="AlphaFoldDB" id="A0A9X2BY77"/>
<dbReference type="Gene3D" id="3.30.1050.10">
    <property type="entry name" value="SCP2 sterol-binding domain"/>
    <property type="match status" value="1"/>
</dbReference>
<evidence type="ECO:0000313" key="3">
    <source>
        <dbReference type="Proteomes" id="UP001139516"/>
    </source>
</evidence>
<name>A0A9X2BY77_9PROT</name>